<keyword evidence="1" id="KW-0175">Coiled coil</keyword>
<gene>
    <name evidence="3" type="ORF">GCM10010913_12670</name>
</gene>
<evidence type="ECO:0000256" key="2">
    <source>
        <dbReference type="SAM" id="Phobius"/>
    </source>
</evidence>
<evidence type="ECO:0008006" key="5">
    <source>
        <dbReference type="Google" id="ProtNLM"/>
    </source>
</evidence>
<organism evidence="3 4">
    <name type="scientific">Paenibacillus aceti</name>
    <dbReference type="NCBI Taxonomy" id="1820010"/>
    <lineage>
        <taxon>Bacteria</taxon>
        <taxon>Bacillati</taxon>
        <taxon>Bacillota</taxon>
        <taxon>Bacilli</taxon>
        <taxon>Bacillales</taxon>
        <taxon>Paenibacillaceae</taxon>
        <taxon>Paenibacillus</taxon>
    </lineage>
</organism>
<accession>A0ABQ1VRL0</accession>
<keyword evidence="4" id="KW-1185">Reference proteome</keyword>
<dbReference type="RefSeq" id="WP_120460621.1">
    <property type="nucleotide sequence ID" value="NZ_BMIW01000006.1"/>
</dbReference>
<dbReference type="Pfam" id="PF11666">
    <property type="entry name" value="DUF2933"/>
    <property type="match status" value="1"/>
</dbReference>
<keyword evidence="2" id="KW-1133">Transmembrane helix</keyword>
<feature type="coiled-coil region" evidence="1">
    <location>
        <begin position="44"/>
        <end position="71"/>
    </location>
</feature>
<dbReference type="Proteomes" id="UP000608420">
    <property type="component" value="Unassembled WGS sequence"/>
</dbReference>
<keyword evidence="2" id="KW-0812">Transmembrane</keyword>
<comment type="caution">
    <text evidence="3">The sequence shown here is derived from an EMBL/GenBank/DDBJ whole genome shotgun (WGS) entry which is preliminary data.</text>
</comment>
<reference evidence="4" key="1">
    <citation type="journal article" date="2019" name="Int. J. Syst. Evol. Microbiol.">
        <title>The Global Catalogue of Microorganisms (GCM) 10K type strain sequencing project: providing services to taxonomists for standard genome sequencing and annotation.</title>
        <authorList>
            <consortium name="The Broad Institute Genomics Platform"/>
            <consortium name="The Broad Institute Genome Sequencing Center for Infectious Disease"/>
            <person name="Wu L."/>
            <person name="Ma J."/>
        </authorList>
    </citation>
    <scope>NUCLEOTIDE SEQUENCE [LARGE SCALE GENOMIC DNA]</scope>
    <source>
        <strain evidence="4">CGMCC 1.15420</strain>
    </source>
</reference>
<protein>
    <recommendedName>
        <fullName evidence="5">DUF2933 domain-containing protein</fullName>
    </recommendedName>
</protein>
<sequence length="73" mass="8460">MEWSWLILLICPLMMIFMMFGMKGSHGHGDGHGHDYGHAVNAMDQGVQQQLRELRAQNEQLRREVDHLSRSAR</sequence>
<name>A0ABQ1VRL0_9BACL</name>
<keyword evidence="2" id="KW-0472">Membrane</keyword>
<evidence type="ECO:0000313" key="3">
    <source>
        <dbReference type="EMBL" id="GGF92538.1"/>
    </source>
</evidence>
<proteinExistence type="predicted"/>
<evidence type="ECO:0000313" key="4">
    <source>
        <dbReference type="Proteomes" id="UP000608420"/>
    </source>
</evidence>
<evidence type="ECO:0000256" key="1">
    <source>
        <dbReference type="SAM" id="Coils"/>
    </source>
</evidence>
<dbReference type="InterPro" id="IPR021682">
    <property type="entry name" value="DUF2933"/>
</dbReference>
<feature type="transmembrane region" description="Helical" evidence="2">
    <location>
        <begin position="6"/>
        <end position="22"/>
    </location>
</feature>
<dbReference type="EMBL" id="BMIW01000006">
    <property type="protein sequence ID" value="GGF92538.1"/>
    <property type="molecule type" value="Genomic_DNA"/>
</dbReference>